<protein>
    <submittedName>
        <fullName evidence="12">DNA polymerase III beta subunit</fullName>
        <ecNumber evidence="12">2.7.7.7</ecNumber>
    </submittedName>
</protein>
<accession>A0A1W1CRJ6</accession>
<keyword evidence="8" id="KW-0238">DNA-binding</keyword>
<dbReference type="Pfam" id="PF02767">
    <property type="entry name" value="DNA_pol3_beta_2"/>
    <property type="match status" value="1"/>
</dbReference>
<evidence type="ECO:0000259" key="10">
    <source>
        <dbReference type="Pfam" id="PF02767"/>
    </source>
</evidence>
<dbReference type="InterPro" id="IPR022634">
    <property type="entry name" value="DNA_polIII_beta_N"/>
</dbReference>
<keyword evidence="5 12" id="KW-0548">Nucleotidyltransferase</keyword>
<evidence type="ECO:0000256" key="7">
    <source>
        <dbReference type="ARBA" id="ARBA00022932"/>
    </source>
</evidence>
<evidence type="ECO:0000259" key="11">
    <source>
        <dbReference type="Pfam" id="PF02768"/>
    </source>
</evidence>
<dbReference type="InterPro" id="IPR001001">
    <property type="entry name" value="DNA_polIII_beta"/>
</dbReference>
<organism evidence="12">
    <name type="scientific">hydrothermal vent metagenome</name>
    <dbReference type="NCBI Taxonomy" id="652676"/>
    <lineage>
        <taxon>unclassified sequences</taxon>
        <taxon>metagenomes</taxon>
        <taxon>ecological metagenomes</taxon>
    </lineage>
</organism>
<dbReference type="Pfam" id="PF00712">
    <property type="entry name" value="DNA_pol3_beta"/>
    <property type="match status" value="1"/>
</dbReference>
<dbReference type="GO" id="GO:0008408">
    <property type="term" value="F:3'-5' exonuclease activity"/>
    <property type="evidence" value="ECO:0007669"/>
    <property type="project" value="InterPro"/>
</dbReference>
<evidence type="ECO:0000256" key="8">
    <source>
        <dbReference type="ARBA" id="ARBA00023125"/>
    </source>
</evidence>
<evidence type="ECO:0000256" key="1">
    <source>
        <dbReference type="ARBA" id="ARBA00004496"/>
    </source>
</evidence>
<name>A0A1W1CRJ6_9ZZZZ</name>
<keyword evidence="6" id="KW-0235">DNA replication</keyword>
<dbReference type="GO" id="GO:0006271">
    <property type="term" value="P:DNA strand elongation involved in DNA replication"/>
    <property type="evidence" value="ECO:0007669"/>
    <property type="project" value="TreeGrafter"/>
</dbReference>
<feature type="domain" description="DNA polymerase III beta sliding clamp C-terminal" evidence="11">
    <location>
        <begin position="249"/>
        <end position="367"/>
    </location>
</feature>
<proteinExistence type="inferred from homology"/>
<dbReference type="Pfam" id="PF02768">
    <property type="entry name" value="DNA_pol3_beta_3"/>
    <property type="match status" value="1"/>
</dbReference>
<evidence type="ECO:0000256" key="5">
    <source>
        <dbReference type="ARBA" id="ARBA00022695"/>
    </source>
</evidence>
<feature type="domain" description="DNA polymerase III beta sliding clamp central" evidence="10">
    <location>
        <begin position="129"/>
        <end position="246"/>
    </location>
</feature>
<dbReference type="InterPro" id="IPR046938">
    <property type="entry name" value="DNA_clamp_sf"/>
</dbReference>
<dbReference type="EMBL" id="FPHJ01000061">
    <property type="protein sequence ID" value="SFV68379.1"/>
    <property type="molecule type" value="Genomic_DNA"/>
</dbReference>
<dbReference type="SMART" id="SM00480">
    <property type="entry name" value="POL3Bc"/>
    <property type="match status" value="1"/>
</dbReference>
<dbReference type="NCBIfam" id="TIGR00663">
    <property type="entry name" value="dnan"/>
    <property type="match status" value="1"/>
</dbReference>
<dbReference type="AlphaFoldDB" id="A0A1W1CRJ6"/>
<sequence>MKIQLSIEEIKNPLQNIIGVVEKKQTLPILSHILFQFKNKNLTLSATDMEIEIKTITSVSTDVETSFTIYAKTLIDIIKNLSNETIINLETSEKNISLKIEKNIFNLNSLTPKDFPVLPEITNKWNVDLNKKELKFLLDKISFSMGNQDIRSYLNGILLKIDNNKITLVATDGHRLAIGFKNQTNDIGEDRSIIIPRKTISELLKILNNDTGDNNVNLTISENYIIVNANNEIILKSRLIDSSFPDYQQVVPTELNNPIIINRNEFLTCLHQAAVFIDERTKSVKLIFEQNTLKIQTKSENGRADIELTTQTTLDDILEVGFNINYLIQSLEKLDSDNVKFIMPNKDSSCLIVNEDDVSIKYIIMPLKL</sequence>
<dbReference type="GO" id="GO:0005737">
    <property type="term" value="C:cytoplasm"/>
    <property type="evidence" value="ECO:0007669"/>
    <property type="project" value="UniProtKB-SubCell"/>
</dbReference>
<dbReference type="InterPro" id="IPR022637">
    <property type="entry name" value="DNA_polIII_beta_cen"/>
</dbReference>
<dbReference type="GO" id="GO:0003677">
    <property type="term" value="F:DNA binding"/>
    <property type="evidence" value="ECO:0007669"/>
    <property type="project" value="UniProtKB-KW"/>
</dbReference>
<dbReference type="InterPro" id="IPR022635">
    <property type="entry name" value="DNA_polIII_beta_C"/>
</dbReference>
<feature type="domain" description="DNA polymerase III beta sliding clamp N-terminal" evidence="9">
    <location>
        <begin position="1"/>
        <end position="119"/>
    </location>
</feature>
<reference evidence="12" key="1">
    <citation type="submission" date="2016-10" db="EMBL/GenBank/DDBJ databases">
        <authorList>
            <person name="de Groot N.N."/>
        </authorList>
    </citation>
    <scope>NUCLEOTIDE SEQUENCE</scope>
</reference>
<dbReference type="PANTHER" id="PTHR30478">
    <property type="entry name" value="DNA POLYMERASE III SUBUNIT BETA"/>
    <property type="match status" value="1"/>
</dbReference>
<keyword evidence="4 12" id="KW-0808">Transferase</keyword>
<dbReference type="SUPFAM" id="SSF55979">
    <property type="entry name" value="DNA clamp"/>
    <property type="match status" value="3"/>
</dbReference>
<dbReference type="PANTHER" id="PTHR30478:SF0">
    <property type="entry name" value="BETA SLIDING CLAMP"/>
    <property type="match status" value="1"/>
</dbReference>
<gene>
    <name evidence="12" type="ORF">MNB_SUP05-5-1012</name>
</gene>
<evidence type="ECO:0000313" key="12">
    <source>
        <dbReference type="EMBL" id="SFV68379.1"/>
    </source>
</evidence>
<comment type="subcellular location">
    <subcellularLocation>
        <location evidence="1">Cytoplasm</location>
    </subcellularLocation>
</comment>
<keyword evidence="3" id="KW-0963">Cytoplasm</keyword>
<dbReference type="GO" id="GO:0003887">
    <property type="term" value="F:DNA-directed DNA polymerase activity"/>
    <property type="evidence" value="ECO:0007669"/>
    <property type="project" value="UniProtKB-KW"/>
</dbReference>
<comment type="similarity">
    <text evidence="2">Belongs to the beta sliding clamp family.</text>
</comment>
<dbReference type="EC" id="2.7.7.7" evidence="12"/>
<dbReference type="PIRSF" id="PIRSF000804">
    <property type="entry name" value="DNA_pol_III_b"/>
    <property type="match status" value="1"/>
</dbReference>
<dbReference type="CDD" id="cd00140">
    <property type="entry name" value="beta_clamp"/>
    <property type="match status" value="1"/>
</dbReference>
<evidence type="ECO:0000256" key="2">
    <source>
        <dbReference type="ARBA" id="ARBA00010752"/>
    </source>
</evidence>
<evidence type="ECO:0000256" key="6">
    <source>
        <dbReference type="ARBA" id="ARBA00022705"/>
    </source>
</evidence>
<dbReference type="Gene3D" id="3.70.10.10">
    <property type="match status" value="1"/>
</dbReference>
<evidence type="ECO:0000256" key="3">
    <source>
        <dbReference type="ARBA" id="ARBA00022490"/>
    </source>
</evidence>
<dbReference type="GO" id="GO:0009360">
    <property type="term" value="C:DNA polymerase III complex"/>
    <property type="evidence" value="ECO:0007669"/>
    <property type="project" value="InterPro"/>
</dbReference>
<dbReference type="Gene3D" id="3.10.150.10">
    <property type="entry name" value="DNA Polymerase III, subunit A, domain 2"/>
    <property type="match status" value="1"/>
</dbReference>
<keyword evidence="7" id="KW-0239">DNA-directed DNA polymerase</keyword>
<evidence type="ECO:0000259" key="9">
    <source>
        <dbReference type="Pfam" id="PF00712"/>
    </source>
</evidence>
<evidence type="ECO:0000256" key="4">
    <source>
        <dbReference type="ARBA" id="ARBA00022679"/>
    </source>
</evidence>